<keyword evidence="3" id="KW-0563">Paired box</keyword>
<evidence type="ECO:0000256" key="2">
    <source>
        <dbReference type="ARBA" id="ARBA00022473"/>
    </source>
</evidence>
<evidence type="ECO:0000256" key="1">
    <source>
        <dbReference type="ARBA" id="ARBA00004123"/>
    </source>
</evidence>
<dbReference type="GO" id="GO:0005634">
    <property type="term" value="C:nucleus"/>
    <property type="evidence" value="ECO:0007669"/>
    <property type="project" value="UniProtKB-SubCell"/>
</dbReference>
<dbReference type="FunFam" id="1.10.10.10:FF:000084">
    <property type="entry name" value="paired box protein Pax-9"/>
    <property type="match status" value="1"/>
</dbReference>
<keyword evidence="6" id="KW-0804">Transcription</keyword>
<evidence type="ECO:0000256" key="3">
    <source>
        <dbReference type="ARBA" id="ARBA00022724"/>
    </source>
</evidence>
<gene>
    <name evidence="10" type="ORF">OXX778_LOCUS4007</name>
</gene>
<organism evidence="10 11">
    <name type="scientific">Brachionus calyciflorus</name>
    <dbReference type="NCBI Taxonomy" id="104777"/>
    <lineage>
        <taxon>Eukaryota</taxon>
        <taxon>Metazoa</taxon>
        <taxon>Spiralia</taxon>
        <taxon>Gnathifera</taxon>
        <taxon>Rotifera</taxon>
        <taxon>Eurotatoria</taxon>
        <taxon>Monogononta</taxon>
        <taxon>Pseudotrocha</taxon>
        <taxon>Ploima</taxon>
        <taxon>Brachionidae</taxon>
        <taxon>Brachionus</taxon>
    </lineage>
</organism>
<evidence type="ECO:0000313" key="11">
    <source>
        <dbReference type="Proteomes" id="UP000663879"/>
    </source>
</evidence>
<keyword evidence="11" id="KW-1185">Reference proteome</keyword>
<dbReference type="PROSITE" id="PS00034">
    <property type="entry name" value="PAIRED_1"/>
    <property type="match status" value="1"/>
</dbReference>
<feature type="region of interest" description="Disordered" evidence="8">
    <location>
        <begin position="134"/>
        <end position="184"/>
    </location>
</feature>
<dbReference type="Pfam" id="PF00292">
    <property type="entry name" value="PAX"/>
    <property type="match status" value="1"/>
</dbReference>
<comment type="subcellular location">
    <subcellularLocation>
        <location evidence="1">Nucleus</location>
    </subcellularLocation>
</comment>
<proteinExistence type="predicted"/>
<feature type="region of interest" description="Disordered" evidence="8">
    <location>
        <begin position="259"/>
        <end position="326"/>
    </location>
</feature>
<accession>A0A813PBR3</accession>
<keyword evidence="7" id="KW-0539">Nucleus</keyword>
<reference evidence="10" key="1">
    <citation type="submission" date="2021-02" db="EMBL/GenBank/DDBJ databases">
        <authorList>
            <person name="Nowell W R."/>
        </authorList>
    </citation>
    <scope>NUCLEOTIDE SEQUENCE</scope>
    <source>
        <strain evidence="10">Ploen Becks lab</strain>
    </source>
</reference>
<dbReference type="PANTHER" id="PTHR45636:SF16">
    <property type="entry name" value="PAIRED BOX POX-MESO PROTEIN"/>
    <property type="match status" value="1"/>
</dbReference>
<dbReference type="GO" id="GO:0000978">
    <property type="term" value="F:RNA polymerase II cis-regulatory region sequence-specific DNA binding"/>
    <property type="evidence" value="ECO:0007669"/>
    <property type="project" value="TreeGrafter"/>
</dbReference>
<dbReference type="Gene3D" id="1.10.10.10">
    <property type="entry name" value="Winged helix-like DNA-binding domain superfamily/Winged helix DNA-binding domain"/>
    <property type="match status" value="2"/>
</dbReference>
<feature type="compositionally biased region" description="Polar residues" evidence="8">
    <location>
        <begin position="153"/>
        <end position="162"/>
    </location>
</feature>
<evidence type="ECO:0000259" key="9">
    <source>
        <dbReference type="PROSITE" id="PS51057"/>
    </source>
</evidence>
<dbReference type="EMBL" id="CAJNOC010000378">
    <property type="protein sequence ID" value="CAF0752767.1"/>
    <property type="molecule type" value="Genomic_DNA"/>
</dbReference>
<dbReference type="InterPro" id="IPR036388">
    <property type="entry name" value="WH-like_DNA-bd_sf"/>
</dbReference>
<evidence type="ECO:0000256" key="7">
    <source>
        <dbReference type="ARBA" id="ARBA00023242"/>
    </source>
</evidence>
<keyword evidence="2" id="KW-0217">Developmental protein</keyword>
<dbReference type="InterPro" id="IPR043565">
    <property type="entry name" value="PAX_fam"/>
</dbReference>
<evidence type="ECO:0000256" key="4">
    <source>
        <dbReference type="ARBA" id="ARBA00023015"/>
    </source>
</evidence>
<dbReference type="Proteomes" id="UP000663879">
    <property type="component" value="Unassembled WGS sequence"/>
</dbReference>
<dbReference type="CDD" id="cd00131">
    <property type="entry name" value="PAX"/>
    <property type="match status" value="1"/>
</dbReference>
<feature type="compositionally biased region" description="Low complexity" evidence="8">
    <location>
        <begin position="167"/>
        <end position="182"/>
    </location>
</feature>
<dbReference type="AlphaFoldDB" id="A0A813PBR3"/>
<evidence type="ECO:0000313" key="10">
    <source>
        <dbReference type="EMBL" id="CAF0752767.1"/>
    </source>
</evidence>
<dbReference type="InterPro" id="IPR001523">
    <property type="entry name" value="Paired_dom"/>
</dbReference>
<dbReference type="PRINTS" id="PR00027">
    <property type="entry name" value="PAIREDBOX"/>
</dbReference>
<dbReference type="SUPFAM" id="SSF46689">
    <property type="entry name" value="Homeodomain-like"/>
    <property type="match status" value="1"/>
</dbReference>
<feature type="compositionally biased region" description="Low complexity" evidence="8">
    <location>
        <begin position="275"/>
        <end position="290"/>
    </location>
</feature>
<dbReference type="InterPro" id="IPR043182">
    <property type="entry name" value="PAIRED_DNA-bd_dom"/>
</dbReference>
<evidence type="ECO:0000256" key="6">
    <source>
        <dbReference type="ARBA" id="ARBA00023163"/>
    </source>
</evidence>
<dbReference type="OrthoDB" id="3225452at2759"/>
<keyword evidence="4" id="KW-0805">Transcription regulation</keyword>
<name>A0A813PBR3_9BILA</name>
<dbReference type="InterPro" id="IPR009057">
    <property type="entry name" value="Homeodomain-like_sf"/>
</dbReference>
<dbReference type="GO" id="GO:0000981">
    <property type="term" value="F:DNA-binding transcription factor activity, RNA polymerase II-specific"/>
    <property type="evidence" value="ECO:0007669"/>
    <property type="project" value="TreeGrafter"/>
</dbReference>
<dbReference type="SMART" id="SM00351">
    <property type="entry name" value="PAX"/>
    <property type="match status" value="1"/>
</dbReference>
<protein>
    <recommendedName>
        <fullName evidence="9">Paired domain-containing protein</fullName>
    </recommendedName>
</protein>
<evidence type="ECO:0000256" key="5">
    <source>
        <dbReference type="ARBA" id="ARBA00023125"/>
    </source>
</evidence>
<dbReference type="FunFam" id="1.10.10.10:FF:000003">
    <property type="entry name" value="Paired box protein Pax-6"/>
    <property type="match status" value="1"/>
</dbReference>
<feature type="domain" description="Paired" evidence="9">
    <location>
        <begin position="7"/>
        <end position="133"/>
    </location>
</feature>
<feature type="compositionally biased region" description="Low complexity" evidence="8">
    <location>
        <begin position="298"/>
        <end position="323"/>
    </location>
</feature>
<evidence type="ECO:0000256" key="8">
    <source>
        <dbReference type="SAM" id="MobiDB-lite"/>
    </source>
</evidence>
<dbReference type="PANTHER" id="PTHR45636">
    <property type="entry name" value="PAIRED BOX PROTEIN PAX-6-RELATED-RELATED"/>
    <property type="match status" value="1"/>
</dbReference>
<comment type="caution">
    <text evidence="10">The sequence shown here is derived from an EMBL/GenBank/DDBJ whole genome shotgun (WGS) entry which is preliminary data.</text>
</comment>
<sequence>MDSNQIPYGEVNQLGGVFVNGRPLPNSIRMRIVEMANLGIRPCDISRQLRVSHGCVSKILARYQETGSILPGAIGGSKPRVTTPKVVGKIREYKQKDPGIFAWEIRDKLLQERICDKYNVPSVSSISRILRNKIGPLSQPTPSSDDNEDSQENENISNSLTEPVSPPVVKSLSSSVSPTPDSNKLSIKLEADSYQNDQQQYSSSVSSFQANYYQNYYQPNYYTYPNQYYTNTVNYGQDYYQANFQEQYQNDFYFRLPQQQQQQLQQPVNTTPPLSTTSTSSTSSSSSSTSYGYINFNSPTSSLNSSSSASTSPTSSTTSQTNLYNQGYVLPYQ</sequence>
<dbReference type="PROSITE" id="PS51057">
    <property type="entry name" value="PAIRED_2"/>
    <property type="match status" value="1"/>
</dbReference>
<keyword evidence="5" id="KW-0238">DNA-binding</keyword>